<name>A0AB39HNL1_9BACI</name>
<accession>A0AB39HNL1</accession>
<dbReference type="AlphaFoldDB" id="A0AB39HNL1"/>
<proteinExistence type="predicted"/>
<protein>
    <recommendedName>
        <fullName evidence="2">SEC-C motif-containing protein</fullName>
    </recommendedName>
</protein>
<sequence length="592" mass="67860">MNTPNNDGLCPCGSGKTHHNCCGAPNVIALNPQKYNDELESIHDELIDFALSNYEETFIRQVEEGLQDSMMDETTADTYFSGITAWGIFQISVAKNKLTIFDIFLKNIKQKSIRKRTRKILEEWRQALPSVYIITSLEENGMELQDIQSKENYWVPIFEDENIPTGGVLIGTLLPFIGYHRFFFSSIEADEDIMPNIEKLLAQYQEGFQTSFPDFLNDLLMLDTKSGIEWEHPAQEEVAELLIQKNLEKETDPELTGLGIMVWHQFCLTYHPKIQKINTYAAALDYFMQMYIADNDEATQKKIAEEYSTTTASISAHYPKFIDLFEEIIMAADLHRSNQNASTSNPFGNRKDSLETSPKEQAFLLLSQADHATGSKRNKLIKQALAVYPNCLEAYLMLAESAQSLEEKSDLILQAIQAGENELGTEFFQENEGEFGFHPEAKNYLYANEIYMIHLAAMGELEDAIIQGEMLLHLNNMDNQGIRYQLLTLYLEAEQFEYAQLLLEKYAEDETASFLYNKALLSYHMNGLTKETKELLNIAKQQNPYVADFLTDRKEVPMDEPEFIMIGEESEAIAYAQDNYHLWIDEKILQEL</sequence>
<evidence type="ECO:0000313" key="1">
    <source>
        <dbReference type="EMBL" id="XDK32778.1"/>
    </source>
</evidence>
<evidence type="ECO:0008006" key="2">
    <source>
        <dbReference type="Google" id="ProtNLM"/>
    </source>
</evidence>
<gene>
    <name evidence="1" type="ORF">AB4Y30_17485</name>
</gene>
<dbReference type="RefSeq" id="WP_368653466.1">
    <property type="nucleotide sequence ID" value="NZ_CP162599.1"/>
</dbReference>
<organism evidence="1">
    <name type="scientific">Ornithinibacillus sp. 4-3</name>
    <dbReference type="NCBI Taxonomy" id="3231488"/>
    <lineage>
        <taxon>Bacteria</taxon>
        <taxon>Bacillati</taxon>
        <taxon>Bacillota</taxon>
        <taxon>Bacilli</taxon>
        <taxon>Bacillales</taxon>
        <taxon>Bacillaceae</taxon>
        <taxon>Ornithinibacillus</taxon>
    </lineage>
</organism>
<reference evidence="1" key="1">
    <citation type="submission" date="2024-07" db="EMBL/GenBank/DDBJ databases">
        <title>Halotolerant mesophilic bacterium Ornithinibacillus sp. 4-3, sp. nov., isolated from soil.</title>
        <authorList>
            <person name="Sidarenka A.V."/>
            <person name="Guliayeva D.E."/>
            <person name="Leanovich S.I."/>
            <person name="Hileuskaya K.S."/>
            <person name="Akhremchuk A.E."/>
            <person name="Sikolenko M.A."/>
            <person name="Valentovich L.N."/>
        </authorList>
    </citation>
    <scope>NUCLEOTIDE SEQUENCE</scope>
    <source>
        <strain evidence="1">4-3</strain>
    </source>
</reference>
<dbReference type="EMBL" id="CP162599">
    <property type="protein sequence ID" value="XDK32778.1"/>
    <property type="molecule type" value="Genomic_DNA"/>
</dbReference>